<dbReference type="Proteomes" id="UP001327560">
    <property type="component" value="Chromosome 5"/>
</dbReference>
<feature type="transmembrane region" description="Helical" evidence="1">
    <location>
        <begin position="40"/>
        <end position="64"/>
    </location>
</feature>
<dbReference type="AlphaFoldDB" id="A0AAQ3QE49"/>
<accession>A0AAQ3QE49</accession>
<reference evidence="2 3" key="1">
    <citation type="submission" date="2023-10" db="EMBL/GenBank/DDBJ databases">
        <title>Chromosome-scale genome assembly provides insights into flower coloration mechanisms of Canna indica.</title>
        <authorList>
            <person name="Li C."/>
        </authorList>
    </citation>
    <scope>NUCLEOTIDE SEQUENCE [LARGE SCALE GENOMIC DNA]</scope>
    <source>
        <tissue evidence="2">Flower</tissue>
    </source>
</reference>
<organism evidence="2 3">
    <name type="scientific">Canna indica</name>
    <name type="common">Indian-shot</name>
    <dbReference type="NCBI Taxonomy" id="4628"/>
    <lineage>
        <taxon>Eukaryota</taxon>
        <taxon>Viridiplantae</taxon>
        <taxon>Streptophyta</taxon>
        <taxon>Embryophyta</taxon>
        <taxon>Tracheophyta</taxon>
        <taxon>Spermatophyta</taxon>
        <taxon>Magnoliopsida</taxon>
        <taxon>Liliopsida</taxon>
        <taxon>Zingiberales</taxon>
        <taxon>Cannaceae</taxon>
        <taxon>Canna</taxon>
    </lineage>
</organism>
<proteinExistence type="predicted"/>
<evidence type="ECO:0000313" key="3">
    <source>
        <dbReference type="Proteomes" id="UP001327560"/>
    </source>
</evidence>
<keyword evidence="1" id="KW-0472">Membrane</keyword>
<dbReference type="EMBL" id="CP136894">
    <property type="protein sequence ID" value="WOL07634.1"/>
    <property type="molecule type" value="Genomic_DNA"/>
</dbReference>
<sequence length="102" mass="11857">MPLSGKKWKRFFFRFWSKLNFADTRPHFIMLGLLRKMFTGLLGGMPLLFSLSTPILFIVNTLHLQNASILARYKSCFSFTVVLNVAATRLFLYLFFGLELLD</sequence>
<evidence type="ECO:0000313" key="2">
    <source>
        <dbReference type="EMBL" id="WOL07634.1"/>
    </source>
</evidence>
<keyword evidence="1" id="KW-0812">Transmembrane</keyword>
<name>A0AAQ3QE49_9LILI</name>
<feature type="transmembrane region" description="Helical" evidence="1">
    <location>
        <begin position="76"/>
        <end position="96"/>
    </location>
</feature>
<keyword evidence="3" id="KW-1185">Reference proteome</keyword>
<protein>
    <submittedName>
        <fullName evidence="2">Uncharacterized protein</fullName>
    </submittedName>
</protein>
<gene>
    <name evidence="2" type="ORF">Cni_G16379</name>
</gene>
<keyword evidence="1" id="KW-1133">Transmembrane helix</keyword>
<evidence type="ECO:0000256" key="1">
    <source>
        <dbReference type="SAM" id="Phobius"/>
    </source>
</evidence>